<evidence type="ECO:0008006" key="4">
    <source>
        <dbReference type="Google" id="ProtNLM"/>
    </source>
</evidence>
<protein>
    <recommendedName>
        <fullName evidence="4">Transmembrane protein</fullName>
    </recommendedName>
</protein>
<feature type="transmembrane region" description="Helical" evidence="1">
    <location>
        <begin position="53"/>
        <end position="74"/>
    </location>
</feature>
<keyword evidence="1" id="KW-0812">Transmembrane</keyword>
<gene>
    <name evidence="2" type="ORF">TIFTF001_025255</name>
</gene>
<evidence type="ECO:0000313" key="3">
    <source>
        <dbReference type="Proteomes" id="UP001187192"/>
    </source>
</evidence>
<keyword evidence="1" id="KW-0472">Membrane</keyword>
<keyword evidence="3" id="KW-1185">Reference proteome</keyword>
<proteinExistence type="predicted"/>
<dbReference type="Proteomes" id="UP001187192">
    <property type="component" value="Unassembled WGS sequence"/>
</dbReference>
<dbReference type="AlphaFoldDB" id="A0AA88AMN7"/>
<comment type="caution">
    <text evidence="2">The sequence shown here is derived from an EMBL/GenBank/DDBJ whole genome shotgun (WGS) entry which is preliminary data.</text>
</comment>
<feature type="transmembrane region" description="Helical" evidence="1">
    <location>
        <begin position="81"/>
        <end position="101"/>
    </location>
</feature>
<keyword evidence="1" id="KW-1133">Transmembrane helix</keyword>
<evidence type="ECO:0000313" key="2">
    <source>
        <dbReference type="EMBL" id="GMN56132.1"/>
    </source>
</evidence>
<organism evidence="2 3">
    <name type="scientific">Ficus carica</name>
    <name type="common">Common fig</name>
    <dbReference type="NCBI Taxonomy" id="3494"/>
    <lineage>
        <taxon>Eukaryota</taxon>
        <taxon>Viridiplantae</taxon>
        <taxon>Streptophyta</taxon>
        <taxon>Embryophyta</taxon>
        <taxon>Tracheophyta</taxon>
        <taxon>Spermatophyta</taxon>
        <taxon>Magnoliopsida</taxon>
        <taxon>eudicotyledons</taxon>
        <taxon>Gunneridae</taxon>
        <taxon>Pentapetalae</taxon>
        <taxon>rosids</taxon>
        <taxon>fabids</taxon>
        <taxon>Rosales</taxon>
        <taxon>Moraceae</taxon>
        <taxon>Ficeae</taxon>
        <taxon>Ficus</taxon>
    </lineage>
</organism>
<sequence>MDTTRAGLRSGGEGVGSMRGPVLPIVGGLRPSRTASFPPCCWLSFLNGPITPMVASALMGVALPKVFVLIWVLLIRFSHCLAGCCLVADLAFMSSVVGVFLCVWDRGSCSFPQVD</sequence>
<dbReference type="EMBL" id="BTGU01000061">
    <property type="protein sequence ID" value="GMN56132.1"/>
    <property type="molecule type" value="Genomic_DNA"/>
</dbReference>
<reference evidence="2" key="1">
    <citation type="submission" date="2023-07" db="EMBL/GenBank/DDBJ databases">
        <title>draft genome sequence of fig (Ficus carica).</title>
        <authorList>
            <person name="Takahashi T."/>
            <person name="Nishimura K."/>
        </authorList>
    </citation>
    <scope>NUCLEOTIDE SEQUENCE</scope>
</reference>
<name>A0AA88AMN7_FICCA</name>
<evidence type="ECO:0000256" key="1">
    <source>
        <dbReference type="SAM" id="Phobius"/>
    </source>
</evidence>
<accession>A0AA88AMN7</accession>